<dbReference type="CDD" id="cd22341">
    <property type="entry name" value="NucS-like"/>
    <property type="match status" value="1"/>
</dbReference>
<comment type="caution">
    <text evidence="3">The sequence shown here is derived from an EMBL/GenBank/DDBJ whole genome shotgun (WGS) entry which is preliminary data.</text>
</comment>
<evidence type="ECO:0000313" key="4">
    <source>
        <dbReference type="Proteomes" id="UP001147653"/>
    </source>
</evidence>
<protein>
    <submittedName>
        <fullName evidence="3">PDDEXK nuclease domain-containing protein</fullName>
    </submittedName>
</protein>
<sequence length="279" mass="31009">MAEIDFDDENGWWTCHPETRAGDLAVVYRSAGARDSEFPVRGPKDLAYVVLATSDAFRLDENPLAVDAGFGRHYGCHHAFVAKIDPPIRLAELRADLVLSAWPALKASFVRAAMPMPEQVWQRLLEIAGVVAGRRPSNAVTGHRPLKPVRTELELENWLAQNLSVLREHGLDLELIGQQVFCKGHDGTIDILCHLKDEPRHYVVIELKAGEVRRDAVGQILGYVGWVRNAPDAIDVTGVLIGQSQHRQVPYALAEVVSRVRWISWDSIEFPDSSGGRTT</sequence>
<accession>A0A9X3N6R2</accession>
<evidence type="ECO:0000313" key="3">
    <source>
        <dbReference type="EMBL" id="MDA0179319.1"/>
    </source>
</evidence>
<dbReference type="Pfam" id="PF01939">
    <property type="entry name" value="NucS_C"/>
    <property type="match status" value="1"/>
</dbReference>
<dbReference type="AlphaFoldDB" id="A0A9X3N6R2"/>
<dbReference type="Gene3D" id="3.40.1350.10">
    <property type="match status" value="1"/>
</dbReference>
<organism evidence="3 4">
    <name type="scientific">Solirubrobacter phytolaccae</name>
    <dbReference type="NCBI Taxonomy" id="1404360"/>
    <lineage>
        <taxon>Bacteria</taxon>
        <taxon>Bacillati</taxon>
        <taxon>Actinomycetota</taxon>
        <taxon>Thermoleophilia</taxon>
        <taxon>Solirubrobacterales</taxon>
        <taxon>Solirubrobacteraceae</taxon>
        <taxon>Solirubrobacter</taxon>
    </lineage>
</organism>
<dbReference type="InterPro" id="IPR011856">
    <property type="entry name" value="tRNA_endonuc-like_dom_sf"/>
</dbReference>
<dbReference type="GO" id="GO:0004519">
    <property type="term" value="F:endonuclease activity"/>
    <property type="evidence" value="ECO:0007669"/>
    <property type="project" value="InterPro"/>
</dbReference>
<dbReference type="RefSeq" id="WP_270023589.1">
    <property type="nucleotide sequence ID" value="NZ_JAPDDP010000004.1"/>
</dbReference>
<gene>
    <name evidence="3" type="ORF">OJ997_03335</name>
</gene>
<name>A0A9X3N6R2_9ACTN</name>
<evidence type="ECO:0000259" key="2">
    <source>
        <dbReference type="Pfam" id="PF01939"/>
    </source>
</evidence>
<dbReference type="Proteomes" id="UP001147653">
    <property type="component" value="Unassembled WGS sequence"/>
</dbReference>
<reference evidence="3" key="1">
    <citation type="submission" date="2022-10" db="EMBL/GenBank/DDBJ databases">
        <title>The WGS of Solirubrobacter phytolaccae KCTC 29190.</title>
        <authorList>
            <person name="Jiang Z."/>
        </authorList>
    </citation>
    <scope>NUCLEOTIDE SEQUENCE</scope>
    <source>
        <strain evidence="3">KCTC 29190</strain>
    </source>
</reference>
<keyword evidence="1" id="KW-0238">DNA-binding</keyword>
<proteinExistence type="predicted"/>
<dbReference type="InterPro" id="IPR002793">
    <property type="entry name" value="Endonuclease_NucS"/>
</dbReference>
<evidence type="ECO:0000256" key="1">
    <source>
        <dbReference type="ARBA" id="ARBA00023125"/>
    </source>
</evidence>
<keyword evidence="4" id="KW-1185">Reference proteome</keyword>
<dbReference type="EMBL" id="JAPDDP010000004">
    <property type="protein sequence ID" value="MDA0179319.1"/>
    <property type="molecule type" value="Genomic_DNA"/>
</dbReference>
<dbReference type="InterPro" id="IPR048301">
    <property type="entry name" value="NucS_C"/>
</dbReference>
<dbReference type="GO" id="GO:0003677">
    <property type="term" value="F:DNA binding"/>
    <property type="evidence" value="ECO:0007669"/>
    <property type="project" value="UniProtKB-KW"/>
</dbReference>
<feature type="domain" description="Endonuclease NucS C-terminal" evidence="2">
    <location>
        <begin position="186"/>
        <end position="249"/>
    </location>
</feature>